<dbReference type="STRING" id="39495.SAMN02745111_01001"/>
<dbReference type="InterPro" id="IPR016047">
    <property type="entry name" value="M23ase_b-sheet_dom"/>
</dbReference>
<dbReference type="InterPro" id="IPR050570">
    <property type="entry name" value="Cell_wall_metabolism_enzyme"/>
</dbReference>
<keyword evidence="5" id="KW-1185">Reference proteome</keyword>
<accession>A0A1T4VJ80</accession>
<dbReference type="CDD" id="cd00118">
    <property type="entry name" value="LysM"/>
    <property type="match status" value="1"/>
</dbReference>
<dbReference type="PROSITE" id="PS51109">
    <property type="entry name" value="G5"/>
    <property type="match status" value="1"/>
</dbReference>
<evidence type="ECO:0000256" key="1">
    <source>
        <dbReference type="ARBA" id="ARBA00022729"/>
    </source>
</evidence>
<dbReference type="InterPro" id="IPR036779">
    <property type="entry name" value="LysM_dom_sf"/>
</dbReference>
<dbReference type="InterPro" id="IPR011055">
    <property type="entry name" value="Dup_hybrid_motif"/>
</dbReference>
<dbReference type="InterPro" id="IPR018392">
    <property type="entry name" value="LysM"/>
</dbReference>
<dbReference type="Gene3D" id="3.10.350.10">
    <property type="entry name" value="LysM domain"/>
    <property type="match status" value="1"/>
</dbReference>
<dbReference type="SUPFAM" id="SSF54106">
    <property type="entry name" value="LysM domain"/>
    <property type="match status" value="1"/>
</dbReference>
<sequence length="489" mass="54537">MFKITKYHKKMKLVYMGAGLCTLAFLFLNEDFKEFDLKERLDGYYVVKLNNQKIGVAKDVSDIEKIVDDARMEITKNSENIVFMKPDVKIEKQKKDANQTDKATIKKRAVKVLEQSKMPVSQKKEAYILNVDGHSMILNTKEEAVDVLNRVKSQYDTNNQYNVTLQENPTQHLESYSISVDSASEETEGDLKGMAFATNMELISTYANETDIKSTDEVYTELTEAKPTIQRYEVAPGDCISTIANDHDMYVKEFLEINEDLTEDSTIYVGDMFNIMVPKAELSVSTKKRSSRKEYYRAEPKIIEDDSMYQGEEKTISKGKKGYRLITVDTTYVDGMESTHEIVEEETIKEAVPAVIAKGTAIAPSFIRPISGGHTTSGFGYRAVFGDFHLGHDWGIPTGTSVYASCGGTVLSAGWNGSYGLSVLIQHPDGICTRYGHLSSISVSAGDKVSQKQRIGFSGSTGNSTGPHLHFEVIVNGQVVNPLNYVSEY</sequence>
<dbReference type="InterPro" id="IPR011098">
    <property type="entry name" value="G5_dom"/>
</dbReference>
<dbReference type="AlphaFoldDB" id="A0A1T4VJ80"/>
<dbReference type="CDD" id="cd12797">
    <property type="entry name" value="M23_peptidase"/>
    <property type="match status" value="1"/>
</dbReference>
<protein>
    <submittedName>
        <fullName evidence="4">Murein DD-endopeptidase MepM and murein hydrolase activator NlpD, contain LysM domain</fullName>
    </submittedName>
</protein>
<dbReference type="Gene3D" id="2.20.230.10">
    <property type="entry name" value="Resuscitation-promoting factor rpfb"/>
    <property type="match status" value="1"/>
</dbReference>
<dbReference type="RefSeq" id="WP_078765874.1">
    <property type="nucleotide sequence ID" value="NZ_FUXZ01000005.1"/>
</dbReference>
<evidence type="ECO:0000259" key="3">
    <source>
        <dbReference type="PROSITE" id="PS51782"/>
    </source>
</evidence>
<evidence type="ECO:0000313" key="5">
    <source>
        <dbReference type="Proteomes" id="UP000190814"/>
    </source>
</evidence>
<proteinExistence type="predicted"/>
<dbReference type="Pfam" id="PF01551">
    <property type="entry name" value="Peptidase_M23"/>
    <property type="match status" value="1"/>
</dbReference>
<dbReference type="EMBL" id="FUXZ01000005">
    <property type="protein sequence ID" value="SKA64641.1"/>
    <property type="molecule type" value="Genomic_DNA"/>
</dbReference>
<dbReference type="PROSITE" id="PS51782">
    <property type="entry name" value="LYSM"/>
    <property type="match status" value="1"/>
</dbReference>
<organism evidence="4 5">
    <name type="scientific">Eubacterium uniforme</name>
    <dbReference type="NCBI Taxonomy" id="39495"/>
    <lineage>
        <taxon>Bacteria</taxon>
        <taxon>Bacillati</taxon>
        <taxon>Bacillota</taxon>
        <taxon>Clostridia</taxon>
        <taxon>Eubacteriales</taxon>
        <taxon>Eubacteriaceae</taxon>
        <taxon>Eubacterium</taxon>
    </lineage>
</organism>
<dbReference type="Gene3D" id="2.70.70.10">
    <property type="entry name" value="Glucose Permease (Domain IIA)"/>
    <property type="match status" value="1"/>
</dbReference>
<dbReference type="Proteomes" id="UP000190814">
    <property type="component" value="Unassembled WGS sequence"/>
</dbReference>
<dbReference type="Pfam" id="PF07501">
    <property type="entry name" value="G5"/>
    <property type="match status" value="1"/>
</dbReference>
<evidence type="ECO:0000313" key="4">
    <source>
        <dbReference type="EMBL" id="SKA64641.1"/>
    </source>
</evidence>
<dbReference type="PANTHER" id="PTHR21666:SF270">
    <property type="entry name" value="MUREIN HYDROLASE ACTIVATOR ENVC"/>
    <property type="match status" value="1"/>
</dbReference>
<dbReference type="SUPFAM" id="SSF51261">
    <property type="entry name" value="Duplicated hybrid motif"/>
    <property type="match status" value="1"/>
</dbReference>
<dbReference type="Pfam" id="PF01476">
    <property type="entry name" value="LysM"/>
    <property type="match status" value="1"/>
</dbReference>
<keyword evidence="4" id="KW-0378">Hydrolase</keyword>
<keyword evidence="1" id="KW-0732">Signal</keyword>
<dbReference type="OrthoDB" id="9809488at2"/>
<gene>
    <name evidence="4" type="ORF">SAMN02745111_01001</name>
</gene>
<evidence type="ECO:0000259" key="2">
    <source>
        <dbReference type="PROSITE" id="PS51109"/>
    </source>
</evidence>
<dbReference type="PANTHER" id="PTHR21666">
    <property type="entry name" value="PEPTIDASE-RELATED"/>
    <property type="match status" value="1"/>
</dbReference>
<dbReference type="GO" id="GO:0004222">
    <property type="term" value="F:metalloendopeptidase activity"/>
    <property type="evidence" value="ECO:0007669"/>
    <property type="project" value="TreeGrafter"/>
</dbReference>
<dbReference type="SMART" id="SM01208">
    <property type="entry name" value="G5"/>
    <property type="match status" value="1"/>
</dbReference>
<name>A0A1T4VJ80_9FIRM</name>
<feature type="domain" description="LysM" evidence="3">
    <location>
        <begin position="230"/>
        <end position="275"/>
    </location>
</feature>
<feature type="domain" description="G5" evidence="2">
    <location>
        <begin position="282"/>
        <end position="362"/>
    </location>
</feature>
<reference evidence="4 5" key="1">
    <citation type="submission" date="2017-02" db="EMBL/GenBank/DDBJ databases">
        <authorList>
            <person name="Peterson S.W."/>
        </authorList>
    </citation>
    <scope>NUCLEOTIDE SEQUENCE [LARGE SCALE GENOMIC DNA]</scope>
    <source>
        <strain evidence="4 5">ATCC 35992</strain>
    </source>
</reference>